<evidence type="ECO:0000313" key="3">
    <source>
        <dbReference type="Proteomes" id="UP000256708"/>
    </source>
</evidence>
<reference evidence="3" key="1">
    <citation type="submission" date="2018-08" db="EMBL/GenBank/DDBJ databases">
        <authorList>
            <person name="Liu Z.-W."/>
            <person name="Du Z.-J."/>
        </authorList>
    </citation>
    <scope>NUCLEOTIDE SEQUENCE [LARGE SCALE GENOMIC DNA]</scope>
    <source>
        <strain evidence="3">H4X</strain>
    </source>
</reference>
<dbReference type="Proteomes" id="UP000256708">
    <property type="component" value="Unassembled WGS sequence"/>
</dbReference>
<evidence type="ECO:0000313" key="2">
    <source>
        <dbReference type="EMBL" id="RDV13372.1"/>
    </source>
</evidence>
<accession>A0A3D8L8Q9</accession>
<keyword evidence="1" id="KW-1133">Transmembrane helix</keyword>
<evidence type="ECO:0000256" key="1">
    <source>
        <dbReference type="SAM" id="Phobius"/>
    </source>
</evidence>
<keyword evidence="1" id="KW-0812">Transmembrane</keyword>
<keyword evidence="3" id="KW-1185">Reference proteome</keyword>
<dbReference type="RefSeq" id="WP_115567429.1">
    <property type="nucleotide sequence ID" value="NZ_QRGR01000025.1"/>
</dbReference>
<dbReference type="EMBL" id="QRGR01000025">
    <property type="protein sequence ID" value="RDV13372.1"/>
    <property type="molecule type" value="Genomic_DNA"/>
</dbReference>
<dbReference type="OrthoDB" id="852870at2"/>
<proteinExistence type="predicted"/>
<comment type="caution">
    <text evidence="2">The sequence shown here is derived from an EMBL/GenBank/DDBJ whole genome shotgun (WGS) entry which is preliminary data.</text>
</comment>
<sequence length="175" mass="19414">MIEVEKLNSADKSKVKLEMKQVLVSYLAIGIIVAIVTAASAIFIQKNDNLPIGKGTVITLLLLTIVSGFAAFLYCAVKDYLKDLKSNSKRVYSGQITDKPTNTNWGWHGNPAADSNSQPKLIEYSLVVDSQRVRVEEEEYNRVEIGDRVSLHFTSESNILLEVKKELRSGNKAQA</sequence>
<organism evidence="2 3">
    <name type="scientific">Pontibacter diazotrophicus</name>
    <dbReference type="NCBI Taxonomy" id="1400979"/>
    <lineage>
        <taxon>Bacteria</taxon>
        <taxon>Pseudomonadati</taxon>
        <taxon>Bacteroidota</taxon>
        <taxon>Cytophagia</taxon>
        <taxon>Cytophagales</taxon>
        <taxon>Hymenobacteraceae</taxon>
        <taxon>Pontibacter</taxon>
    </lineage>
</organism>
<dbReference type="AlphaFoldDB" id="A0A3D8L8Q9"/>
<name>A0A3D8L8Q9_9BACT</name>
<gene>
    <name evidence="2" type="ORF">DXT99_20350</name>
</gene>
<feature type="transmembrane region" description="Helical" evidence="1">
    <location>
        <begin position="22"/>
        <end position="44"/>
    </location>
</feature>
<feature type="transmembrane region" description="Helical" evidence="1">
    <location>
        <begin position="56"/>
        <end position="77"/>
    </location>
</feature>
<protein>
    <submittedName>
        <fullName evidence="2">Uncharacterized protein</fullName>
    </submittedName>
</protein>
<keyword evidence="1" id="KW-0472">Membrane</keyword>